<evidence type="ECO:0000256" key="12">
    <source>
        <dbReference type="RuleBase" id="RU004424"/>
    </source>
</evidence>
<sequence length="314" mass="35633">ESKGIGTRAGDMAAPLTIFFFSLYLLVLLVGILGDGFIAGLLGSVWVRRRKLPPCDMIVASLGTSRFFLLLLSMLNGICILVSPRPYYSPFLFYCMFFWDLLNLFSFWFAAGLSVFYCVKITTFTHPFFLWLKQKISGMVPWFLIGSILVSCVSTFPFIIHNSANSTWCNNSGNRTEVDWKTFQSLKVLVMIFIPMSVPVLLLLISSILLATSLRRHLRAMQHHGPGLQDCSTKAHRRALASLTSLLSFYVWYFISLVLTSAFTIPFDSSWIWLVQLATFLGTTCHPLLLTWNNPKIRRALERRLHHISACQTP</sequence>
<evidence type="ECO:0000313" key="14">
    <source>
        <dbReference type="Ensembl" id="ENSOANP00000022418.2"/>
    </source>
</evidence>
<feature type="transmembrane region" description="Helical" evidence="13">
    <location>
        <begin position="243"/>
        <end position="265"/>
    </location>
</feature>
<evidence type="ECO:0000256" key="3">
    <source>
        <dbReference type="ARBA" id="ARBA00022480"/>
    </source>
</evidence>
<keyword evidence="7 12" id="KW-0297">G-protein coupled receptor</keyword>
<dbReference type="GO" id="GO:0001580">
    <property type="term" value="P:detection of chemical stimulus involved in sensory perception of bitter taste"/>
    <property type="evidence" value="ECO:0000318"/>
    <property type="project" value="GO_Central"/>
</dbReference>
<dbReference type="GO" id="GO:0004930">
    <property type="term" value="F:G protein-coupled receptor activity"/>
    <property type="evidence" value="ECO:0007669"/>
    <property type="project" value="UniProtKB-KW"/>
</dbReference>
<dbReference type="Proteomes" id="UP000002279">
    <property type="component" value="Unplaced"/>
</dbReference>
<dbReference type="PANTHER" id="PTHR11394:SF69">
    <property type="entry name" value="TASTE RECEPTOR TYPE 2 MEMBER 134"/>
    <property type="match status" value="1"/>
</dbReference>
<evidence type="ECO:0000256" key="7">
    <source>
        <dbReference type="ARBA" id="ARBA00023040"/>
    </source>
</evidence>
<evidence type="ECO:0000256" key="6">
    <source>
        <dbReference type="ARBA" id="ARBA00022989"/>
    </source>
</evidence>
<dbReference type="AlphaFoldDB" id="F6XCQ2"/>
<feature type="transmembrane region" description="Helical" evidence="13">
    <location>
        <begin position="67"/>
        <end position="85"/>
    </location>
</feature>
<comment type="subcellular location">
    <subcellularLocation>
        <location evidence="1 12">Membrane</location>
        <topology evidence="1 12">Multi-pass membrane protein</topology>
    </subcellularLocation>
</comment>
<dbReference type="GO" id="GO:0016020">
    <property type="term" value="C:membrane"/>
    <property type="evidence" value="ECO:0000318"/>
    <property type="project" value="GO_Central"/>
</dbReference>
<keyword evidence="8 12" id="KW-0472">Membrane</keyword>
<accession>F6XCQ2</accession>
<proteinExistence type="inferred from homology"/>
<dbReference type="InParanoid" id="F6XCQ2"/>
<reference evidence="14" key="1">
    <citation type="submission" date="2025-08" db="UniProtKB">
        <authorList>
            <consortium name="Ensembl"/>
        </authorList>
    </citation>
    <scope>IDENTIFICATION</scope>
    <source>
        <strain evidence="14">Glennie</strain>
    </source>
</reference>
<feature type="transmembrane region" description="Helical" evidence="13">
    <location>
        <begin position="271"/>
        <end position="292"/>
    </location>
</feature>
<keyword evidence="15" id="KW-1185">Reference proteome</keyword>
<evidence type="ECO:0000256" key="11">
    <source>
        <dbReference type="RuleBase" id="RU004423"/>
    </source>
</evidence>
<keyword evidence="3 12" id="KW-0919">Taste</keyword>
<dbReference type="PANTHER" id="PTHR11394">
    <property type="entry name" value="TASTE RECEPTOR TYPE 2"/>
    <property type="match status" value="1"/>
</dbReference>
<dbReference type="FunCoup" id="F6XCQ2">
    <property type="interactions" value="262"/>
</dbReference>
<dbReference type="CDD" id="cd13950">
    <property type="entry name" value="7tm_TAS2R"/>
    <property type="match status" value="1"/>
</dbReference>
<reference evidence="14" key="2">
    <citation type="submission" date="2025-09" db="UniProtKB">
        <authorList>
            <consortium name="Ensembl"/>
        </authorList>
    </citation>
    <scope>IDENTIFICATION</scope>
    <source>
        <strain evidence="14">Glennie</strain>
    </source>
</reference>
<evidence type="ECO:0000256" key="4">
    <source>
        <dbReference type="ARBA" id="ARBA00022606"/>
    </source>
</evidence>
<feature type="transmembrane region" description="Helical" evidence="13">
    <location>
        <begin position="188"/>
        <end position="211"/>
    </location>
</feature>
<evidence type="ECO:0000256" key="5">
    <source>
        <dbReference type="ARBA" id="ARBA00022692"/>
    </source>
</evidence>
<keyword evidence="4 12" id="KW-0716">Sensory transduction</keyword>
<organism evidence="14 15">
    <name type="scientific">Ornithorhynchus anatinus</name>
    <name type="common">Duckbill platypus</name>
    <dbReference type="NCBI Taxonomy" id="9258"/>
    <lineage>
        <taxon>Eukaryota</taxon>
        <taxon>Metazoa</taxon>
        <taxon>Chordata</taxon>
        <taxon>Craniata</taxon>
        <taxon>Vertebrata</taxon>
        <taxon>Euteleostomi</taxon>
        <taxon>Mammalia</taxon>
        <taxon>Monotremata</taxon>
        <taxon>Ornithorhynchidae</taxon>
        <taxon>Ornithorhynchus</taxon>
    </lineage>
</organism>
<dbReference type="Gene3D" id="1.20.1070.10">
    <property type="entry name" value="Rhodopsin 7-helix transmembrane proteins"/>
    <property type="match status" value="1"/>
</dbReference>
<name>F6XCQ2_ORNAN</name>
<keyword evidence="6 13" id="KW-1133">Transmembrane helix</keyword>
<dbReference type="Pfam" id="PF05296">
    <property type="entry name" value="TAS2R"/>
    <property type="match status" value="1"/>
</dbReference>
<dbReference type="SUPFAM" id="SSF81321">
    <property type="entry name" value="Family A G protein-coupled receptor-like"/>
    <property type="match status" value="1"/>
</dbReference>
<evidence type="ECO:0000256" key="13">
    <source>
        <dbReference type="SAM" id="Phobius"/>
    </source>
</evidence>
<evidence type="ECO:0000313" key="15">
    <source>
        <dbReference type="Proteomes" id="UP000002279"/>
    </source>
</evidence>
<evidence type="ECO:0000256" key="9">
    <source>
        <dbReference type="ARBA" id="ARBA00023170"/>
    </source>
</evidence>
<dbReference type="eggNOG" id="ENOG502S2SI">
    <property type="taxonomic scope" value="Eukaryota"/>
</dbReference>
<gene>
    <name evidence="14" type="primary">LOC100093045</name>
</gene>
<protein>
    <recommendedName>
        <fullName evidence="12">Taste receptor type 2</fullName>
    </recommendedName>
</protein>
<dbReference type="InterPro" id="IPR007960">
    <property type="entry name" value="TAS2R"/>
</dbReference>
<feature type="transmembrane region" description="Helical" evidence="13">
    <location>
        <begin position="18"/>
        <end position="47"/>
    </location>
</feature>
<dbReference type="OMA" id="SHWYWAW"/>
<evidence type="ECO:0000256" key="2">
    <source>
        <dbReference type="ARBA" id="ARBA00007376"/>
    </source>
</evidence>
<evidence type="ECO:0000256" key="8">
    <source>
        <dbReference type="ARBA" id="ARBA00023136"/>
    </source>
</evidence>
<feature type="transmembrane region" description="Helical" evidence="13">
    <location>
        <begin position="140"/>
        <end position="160"/>
    </location>
</feature>
<dbReference type="FunFam" id="1.20.1070.10:FF:000055">
    <property type="entry name" value="Taste receptor type 2"/>
    <property type="match status" value="1"/>
</dbReference>
<dbReference type="GeneTree" id="ENSGT01150000286961"/>
<comment type="similarity">
    <text evidence="2 11">Belongs to the G-protein coupled receptor T2R family.</text>
</comment>
<evidence type="ECO:0000256" key="1">
    <source>
        <dbReference type="ARBA" id="ARBA00004141"/>
    </source>
</evidence>
<keyword evidence="5 12" id="KW-0812">Transmembrane</keyword>
<keyword evidence="10 12" id="KW-0807">Transducer</keyword>
<dbReference type="GO" id="GO:0033038">
    <property type="term" value="F:bitter taste receptor activity"/>
    <property type="evidence" value="ECO:0000318"/>
    <property type="project" value="GO_Central"/>
</dbReference>
<dbReference type="HOGENOM" id="CLU_072337_1_1_1"/>
<keyword evidence="9 12" id="KW-0675">Receptor</keyword>
<evidence type="ECO:0000256" key="10">
    <source>
        <dbReference type="ARBA" id="ARBA00023224"/>
    </source>
</evidence>
<dbReference type="Ensembl" id="ENSOANT00000022422.2">
    <property type="protein sequence ID" value="ENSOANP00000022418.2"/>
    <property type="gene ID" value="ENSOANG00000014220.2"/>
</dbReference>